<dbReference type="PhylomeDB" id="A0A068U1I7"/>
<organism evidence="3 4">
    <name type="scientific">Coffea canephora</name>
    <name type="common">Robusta coffee</name>
    <dbReference type="NCBI Taxonomy" id="49390"/>
    <lineage>
        <taxon>Eukaryota</taxon>
        <taxon>Viridiplantae</taxon>
        <taxon>Streptophyta</taxon>
        <taxon>Embryophyta</taxon>
        <taxon>Tracheophyta</taxon>
        <taxon>Spermatophyta</taxon>
        <taxon>Magnoliopsida</taxon>
        <taxon>eudicotyledons</taxon>
        <taxon>Gunneridae</taxon>
        <taxon>Pentapetalae</taxon>
        <taxon>asterids</taxon>
        <taxon>lamiids</taxon>
        <taxon>Gentianales</taxon>
        <taxon>Rubiaceae</taxon>
        <taxon>Ixoroideae</taxon>
        <taxon>Gardenieae complex</taxon>
        <taxon>Bertiereae - Coffeeae clade</taxon>
        <taxon>Coffeeae</taxon>
        <taxon>Coffea</taxon>
    </lineage>
</organism>
<dbReference type="GO" id="GO:0016788">
    <property type="term" value="F:hydrolase activity, acting on ester bonds"/>
    <property type="evidence" value="ECO:0007669"/>
    <property type="project" value="InterPro"/>
</dbReference>
<dbReference type="Gene3D" id="3.40.50.1110">
    <property type="entry name" value="SGNH hydrolase"/>
    <property type="match status" value="1"/>
</dbReference>
<comment type="similarity">
    <text evidence="1">Belongs to the 'GDSL' lipolytic enzyme family.</text>
</comment>
<dbReference type="Proteomes" id="UP000295252">
    <property type="component" value="Chromosome IX"/>
</dbReference>
<dbReference type="OrthoDB" id="1600564at2759"/>
<dbReference type="Pfam" id="PF00657">
    <property type="entry name" value="Lipase_GDSL"/>
    <property type="match status" value="1"/>
</dbReference>
<evidence type="ECO:0000256" key="1">
    <source>
        <dbReference type="ARBA" id="ARBA00008668"/>
    </source>
</evidence>
<proteinExistence type="inferred from homology"/>
<keyword evidence="4" id="KW-1185">Reference proteome</keyword>
<keyword evidence="2" id="KW-0325">Glycoprotein</keyword>
<dbReference type="InParanoid" id="A0A068U1I7"/>
<dbReference type="OMA" id="HERNTHV"/>
<evidence type="ECO:0000256" key="2">
    <source>
        <dbReference type="ARBA" id="ARBA00023180"/>
    </source>
</evidence>
<dbReference type="Gramene" id="CDP02376">
    <property type="protein sequence ID" value="CDP02376"/>
    <property type="gene ID" value="GSCOC_T00039742001"/>
</dbReference>
<dbReference type="PANTHER" id="PTHR22835:SF669">
    <property type="entry name" value="ALPHA-L-FUCOSIDASE"/>
    <property type="match status" value="1"/>
</dbReference>
<dbReference type="PANTHER" id="PTHR22835">
    <property type="entry name" value="ZINC FINGER FYVE DOMAIN CONTAINING PROTEIN"/>
    <property type="match status" value="1"/>
</dbReference>
<gene>
    <name evidence="3" type="ORF">GSCOC_T00039742001</name>
</gene>
<evidence type="ECO:0000313" key="4">
    <source>
        <dbReference type="Proteomes" id="UP000295252"/>
    </source>
</evidence>
<accession>A0A068U1I7</accession>
<evidence type="ECO:0000313" key="3">
    <source>
        <dbReference type="EMBL" id="CDP02376.1"/>
    </source>
</evidence>
<dbReference type="InterPro" id="IPR036514">
    <property type="entry name" value="SGNH_hydro_sf"/>
</dbReference>
<dbReference type="AlphaFoldDB" id="A0A068U1I7"/>
<reference evidence="4" key="1">
    <citation type="journal article" date="2014" name="Science">
        <title>The coffee genome provides insight into the convergent evolution of caffeine biosynthesis.</title>
        <authorList>
            <person name="Denoeud F."/>
            <person name="Carretero-Paulet L."/>
            <person name="Dereeper A."/>
            <person name="Droc G."/>
            <person name="Guyot R."/>
            <person name="Pietrella M."/>
            <person name="Zheng C."/>
            <person name="Alberti A."/>
            <person name="Anthony F."/>
            <person name="Aprea G."/>
            <person name="Aury J.M."/>
            <person name="Bento P."/>
            <person name="Bernard M."/>
            <person name="Bocs S."/>
            <person name="Campa C."/>
            <person name="Cenci A."/>
            <person name="Combes M.C."/>
            <person name="Crouzillat D."/>
            <person name="Da Silva C."/>
            <person name="Daddiego L."/>
            <person name="De Bellis F."/>
            <person name="Dussert S."/>
            <person name="Garsmeur O."/>
            <person name="Gayraud T."/>
            <person name="Guignon V."/>
            <person name="Jahn K."/>
            <person name="Jamilloux V."/>
            <person name="Joet T."/>
            <person name="Labadie K."/>
            <person name="Lan T."/>
            <person name="Leclercq J."/>
            <person name="Lepelley M."/>
            <person name="Leroy T."/>
            <person name="Li L.T."/>
            <person name="Librado P."/>
            <person name="Lopez L."/>
            <person name="Munoz A."/>
            <person name="Noel B."/>
            <person name="Pallavicini A."/>
            <person name="Perrotta G."/>
            <person name="Poncet V."/>
            <person name="Pot D."/>
            <person name="Priyono X."/>
            <person name="Rigoreau M."/>
            <person name="Rouard M."/>
            <person name="Rozas J."/>
            <person name="Tranchant-Dubreuil C."/>
            <person name="VanBuren R."/>
            <person name="Zhang Q."/>
            <person name="Andrade A.C."/>
            <person name="Argout X."/>
            <person name="Bertrand B."/>
            <person name="de Kochko A."/>
            <person name="Graziosi G."/>
            <person name="Henry R.J."/>
            <person name="Jayarama X."/>
            <person name="Ming R."/>
            <person name="Nagai C."/>
            <person name="Rounsley S."/>
            <person name="Sankoff D."/>
            <person name="Giuliano G."/>
            <person name="Albert V.A."/>
            <person name="Wincker P."/>
            <person name="Lashermes P."/>
        </authorList>
    </citation>
    <scope>NUCLEOTIDE SEQUENCE [LARGE SCALE GENOMIC DNA]</scope>
    <source>
        <strain evidence="4">cv. DH200-94</strain>
    </source>
</reference>
<protein>
    <submittedName>
        <fullName evidence="3">Uncharacterized protein</fullName>
    </submittedName>
</protein>
<dbReference type="EMBL" id="HG739092">
    <property type="protein sequence ID" value="CDP02376.1"/>
    <property type="molecule type" value="Genomic_DNA"/>
</dbReference>
<sequence>MAVKFNKKLKHSIIQLRAELSEATITYVDMYRAKYDLIRNAKEQGFENPFKICCGLHGIDFDVWCSKKATINGSEVYAGSCAKPSAIISWDGVHYSQAANNLIASRIVNGSLSDPPMPITQACRRKI</sequence>
<dbReference type="InterPro" id="IPR001087">
    <property type="entry name" value="GDSL"/>
</dbReference>
<dbReference type="STRING" id="49390.A0A068U1I7"/>
<name>A0A068U1I7_COFCA</name>